<comment type="caution">
    <text evidence="1">The sequence shown here is derived from an EMBL/GenBank/DDBJ whole genome shotgun (WGS) entry which is preliminary data.</text>
</comment>
<proteinExistence type="predicted"/>
<accession>A0A4V4NAI6</accession>
<name>A0A4V4NAI6_9PEZI</name>
<gene>
    <name evidence="1" type="ORF">CH35J_010342</name>
</gene>
<dbReference type="Proteomes" id="UP000305883">
    <property type="component" value="Unassembled WGS sequence"/>
</dbReference>
<protein>
    <submittedName>
        <fullName evidence="1">Uncharacterized protein</fullName>
    </submittedName>
</protein>
<sequence length="186" mass="19519">MAPHSMPLSVTLATGVPTLTPSSSSFTFYSDPTPAAAAFAASNWKWAASSLTHRRQMVNPTGPWANEEEDFHAFLRNGPQIVDASNTIFVVPTPTTESPAPESAISTAKTHSAVDLESASTELAIEDPEASATATAVSTATTLQTVFVASKTAEPMATEAHPASAVGKNRKTGLPRGSLMGHYYAW</sequence>
<dbReference type="EMBL" id="MWPZ01000008">
    <property type="protein sequence ID" value="TIC92353.1"/>
    <property type="molecule type" value="Genomic_DNA"/>
</dbReference>
<reference evidence="1 2" key="1">
    <citation type="journal article" date="2019" name="Genome Biol. Evol.">
        <title>Genomic Plasticity Mediated by Transposable Elements in the Plant Pathogenic Fungus Colletotrichum higginsianum.</title>
        <authorList>
            <person name="Tsushima A."/>
            <person name="Gan P."/>
            <person name="Kumakura N."/>
            <person name="Narusaka M."/>
            <person name="Takano Y."/>
            <person name="Narusaka Y."/>
            <person name="Shirasu K."/>
        </authorList>
    </citation>
    <scope>NUCLEOTIDE SEQUENCE [LARGE SCALE GENOMIC DNA]</scope>
    <source>
        <strain evidence="1 2">MAFF305635-RFP</strain>
    </source>
</reference>
<dbReference type="OrthoDB" id="4849785at2759"/>
<evidence type="ECO:0000313" key="2">
    <source>
        <dbReference type="Proteomes" id="UP000305883"/>
    </source>
</evidence>
<evidence type="ECO:0000313" key="1">
    <source>
        <dbReference type="EMBL" id="TIC92353.1"/>
    </source>
</evidence>
<organism evidence="1 2">
    <name type="scientific">Colletotrichum higginsianum</name>
    <dbReference type="NCBI Taxonomy" id="80884"/>
    <lineage>
        <taxon>Eukaryota</taxon>
        <taxon>Fungi</taxon>
        <taxon>Dikarya</taxon>
        <taxon>Ascomycota</taxon>
        <taxon>Pezizomycotina</taxon>
        <taxon>Sordariomycetes</taxon>
        <taxon>Hypocreomycetidae</taxon>
        <taxon>Glomerellales</taxon>
        <taxon>Glomerellaceae</taxon>
        <taxon>Colletotrichum</taxon>
        <taxon>Colletotrichum destructivum species complex</taxon>
    </lineage>
</organism>
<dbReference type="AlphaFoldDB" id="A0A4V4NAI6"/>